<accession>A0A382FFD2</accession>
<keyword evidence="1" id="KW-0812">Transmembrane</keyword>
<evidence type="ECO:0000313" key="2">
    <source>
        <dbReference type="EMBL" id="SVB60827.1"/>
    </source>
</evidence>
<feature type="non-terminal residue" evidence="2">
    <location>
        <position position="56"/>
    </location>
</feature>
<protein>
    <recommendedName>
        <fullName evidence="3">Sulfite exporter TauE/SafE family protein</fullName>
    </recommendedName>
</protein>
<feature type="transmembrane region" description="Helical" evidence="1">
    <location>
        <begin position="27"/>
        <end position="49"/>
    </location>
</feature>
<evidence type="ECO:0008006" key="3">
    <source>
        <dbReference type="Google" id="ProtNLM"/>
    </source>
</evidence>
<keyword evidence="1" id="KW-1133">Transmembrane helix</keyword>
<proteinExistence type="predicted"/>
<organism evidence="2">
    <name type="scientific">marine metagenome</name>
    <dbReference type="NCBI Taxonomy" id="408172"/>
    <lineage>
        <taxon>unclassified sequences</taxon>
        <taxon>metagenomes</taxon>
        <taxon>ecological metagenomes</taxon>
    </lineage>
</organism>
<reference evidence="2" key="1">
    <citation type="submission" date="2018-05" db="EMBL/GenBank/DDBJ databases">
        <authorList>
            <person name="Lanie J.A."/>
            <person name="Ng W.-L."/>
            <person name="Kazmierczak K.M."/>
            <person name="Andrzejewski T.M."/>
            <person name="Davidsen T.M."/>
            <person name="Wayne K.J."/>
            <person name="Tettelin H."/>
            <person name="Glass J.I."/>
            <person name="Rusch D."/>
            <person name="Podicherti R."/>
            <person name="Tsui H.-C.T."/>
            <person name="Winkler M.E."/>
        </authorList>
    </citation>
    <scope>NUCLEOTIDE SEQUENCE</scope>
</reference>
<sequence length="56" mass="5784">MEMAILISAAFITSSISAVLGMGGGIILLGIMALIIPEGYWVIALHGVVQLISNIT</sequence>
<gene>
    <name evidence="2" type="ORF">METZ01_LOCUS213681</name>
</gene>
<dbReference type="EMBL" id="UINC01049263">
    <property type="protein sequence ID" value="SVB60827.1"/>
    <property type="molecule type" value="Genomic_DNA"/>
</dbReference>
<evidence type="ECO:0000256" key="1">
    <source>
        <dbReference type="SAM" id="Phobius"/>
    </source>
</evidence>
<dbReference type="AlphaFoldDB" id="A0A382FFD2"/>
<keyword evidence="1" id="KW-0472">Membrane</keyword>
<name>A0A382FFD2_9ZZZZ</name>